<reference evidence="2" key="1">
    <citation type="submission" date="2018-05" db="EMBL/GenBank/DDBJ databases">
        <authorList>
            <person name="Li Y."/>
        </authorList>
    </citation>
    <scope>NUCLEOTIDE SEQUENCE [LARGE SCALE GENOMIC DNA]</scope>
    <source>
        <strain evidence="2">3d-2-2</strain>
    </source>
</reference>
<protein>
    <recommendedName>
        <fullName evidence="3">DUF2946 domain-containing protein</fullName>
    </recommendedName>
</protein>
<comment type="caution">
    <text evidence="1">The sequence shown here is derived from an EMBL/GenBank/DDBJ whole genome shotgun (WGS) entry which is preliminary data.</text>
</comment>
<dbReference type="EMBL" id="QETA01000009">
    <property type="protein sequence ID" value="PWF21047.1"/>
    <property type="molecule type" value="Genomic_DNA"/>
</dbReference>
<gene>
    <name evidence="1" type="ORF">DD235_16100</name>
</gene>
<sequence>MLRIRFNLYRRLASQLLLWPLLFVLALRALVPVGYMPGQGVQEHGFGFDLCVGSDRSSQEILASWQAQSADAEDGGVAGSTPCAFCLLTFLSADLPPSGVAASVPFFFLIADLLPVGTAVARLPQAVGSPLGPRAPPAFL</sequence>
<name>A0A2V1JTA5_9BURK</name>
<organism evidence="1 2">
    <name type="scientific">Corticimicrobacter populi</name>
    <dbReference type="NCBI Taxonomy" id="2175229"/>
    <lineage>
        <taxon>Bacteria</taxon>
        <taxon>Pseudomonadati</taxon>
        <taxon>Pseudomonadota</taxon>
        <taxon>Betaproteobacteria</taxon>
        <taxon>Burkholderiales</taxon>
        <taxon>Alcaligenaceae</taxon>
        <taxon>Corticimicrobacter</taxon>
    </lineage>
</organism>
<dbReference type="AlphaFoldDB" id="A0A2V1JTA5"/>
<dbReference type="RefSeq" id="WP_109063142.1">
    <property type="nucleotide sequence ID" value="NZ_QETA01000009.1"/>
</dbReference>
<evidence type="ECO:0008006" key="3">
    <source>
        <dbReference type="Google" id="ProtNLM"/>
    </source>
</evidence>
<accession>A0A2V1JTA5</accession>
<keyword evidence="2" id="KW-1185">Reference proteome</keyword>
<evidence type="ECO:0000313" key="2">
    <source>
        <dbReference type="Proteomes" id="UP000245212"/>
    </source>
</evidence>
<dbReference type="Proteomes" id="UP000245212">
    <property type="component" value="Unassembled WGS sequence"/>
</dbReference>
<evidence type="ECO:0000313" key="1">
    <source>
        <dbReference type="EMBL" id="PWF21047.1"/>
    </source>
</evidence>
<proteinExistence type="predicted"/>